<dbReference type="EMBL" id="JBHSBV010000006">
    <property type="protein sequence ID" value="MFC4202749.1"/>
    <property type="molecule type" value="Genomic_DNA"/>
</dbReference>
<accession>A0ABV8P3T8</accession>
<reference evidence="2" key="1">
    <citation type="journal article" date="2019" name="Int. J. Syst. Evol. Microbiol.">
        <title>The Global Catalogue of Microorganisms (GCM) 10K type strain sequencing project: providing services to taxonomists for standard genome sequencing and annotation.</title>
        <authorList>
            <consortium name="The Broad Institute Genomics Platform"/>
            <consortium name="The Broad Institute Genome Sequencing Center for Infectious Disease"/>
            <person name="Wu L."/>
            <person name="Ma J."/>
        </authorList>
    </citation>
    <scope>NUCLEOTIDE SEQUENCE [LARGE SCALE GENOMIC DNA]</scope>
    <source>
        <strain evidence="2">LMG 24813</strain>
    </source>
</reference>
<sequence length="97" mass="11360">MSKEAVFTMKLEPELRDQLMSEAALEDRPASQIVRELMRDYISQRKHAREYDEFLRHKVERARVSMRAGKGMPQEQLEAEAAVRRAELLRRADEADS</sequence>
<proteinExistence type="predicted"/>
<protein>
    <submittedName>
        <fullName evidence="1">Antitoxin of toxin-antitoxin stability system</fullName>
    </submittedName>
</protein>
<gene>
    <name evidence="1" type="ORF">ACFOY1_17490</name>
</gene>
<organism evidence="1 2">
    <name type="scientific">Candidimonas humi</name>
    <dbReference type="NCBI Taxonomy" id="683355"/>
    <lineage>
        <taxon>Bacteria</taxon>
        <taxon>Pseudomonadati</taxon>
        <taxon>Pseudomonadota</taxon>
        <taxon>Betaproteobacteria</taxon>
        <taxon>Burkholderiales</taxon>
        <taxon>Alcaligenaceae</taxon>
        <taxon>Candidimonas</taxon>
    </lineage>
</organism>
<evidence type="ECO:0000313" key="2">
    <source>
        <dbReference type="Proteomes" id="UP001595848"/>
    </source>
</evidence>
<evidence type="ECO:0000313" key="1">
    <source>
        <dbReference type="EMBL" id="MFC4202749.1"/>
    </source>
</evidence>
<dbReference type="RefSeq" id="WP_217966232.1">
    <property type="nucleotide sequence ID" value="NZ_JAHTBN010000011.1"/>
</dbReference>
<name>A0ABV8P3T8_9BURK</name>
<comment type="caution">
    <text evidence="1">The sequence shown here is derived from an EMBL/GenBank/DDBJ whole genome shotgun (WGS) entry which is preliminary data.</text>
</comment>
<keyword evidence="2" id="KW-1185">Reference proteome</keyword>
<dbReference type="Proteomes" id="UP001595848">
    <property type="component" value="Unassembled WGS sequence"/>
</dbReference>